<organism evidence="1">
    <name type="scientific">Oryza meridionalis</name>
    <dbReference type="NCBI Taxonomy" id="40149"/>
    <lineage>
        <taxon>Eukaryota</taxon>
        <taxon>Viridiplantae</taxon>
        <taxon>Streptophyta</taxon>
        <taxon>Embryophyta</taxon>
        <taxon>Tracheophyta</taxon>
        <taxon>Spermatophyta</taxon>
        <taxon>Magnoliopsida</taxon>
        <taxon>Liliopsida</taxon>
        <taxon>Poales</taxon>
        <taxon>Poaceae</taxon>
        <taxon>BOP clade</taxon>
        <taxon>Oryzoideae</taxon>
        <taxon>Oryzeae</taxon>
        <taxon>Oryzinae</taxon>
        <taxon>Oryza</taxon>
    </lineage>
</organism>
<evidence type="ECO:0000313" key="2">
    <source>
        <dbReference type="Proteomes" id="UP000008021"/>
    </source>
</evidence>
<reference evidence="1" key="2">
    <citation type="submission" date="2018-05" db="EMBL/GenBank/DDBJ databases">
        <title>OmerRS3 (Oryza meridionalis Reference Sequence Version 3).</title>
        <authorList>
            <person name="Zhang J."/>
            <person name="Kudrna D."/>
            <person name="Lee S."/>
            <person name="Talag J."/>
            <person name="Welchert J."/>
            <person name="Wing R.A."/>
        </authorList>
    </citation>
    <scope>NUCLEOTIDE SEQUENCE [LARGE SCALE GENOMIC DNA]</scope>
    <source>
        <strain evidence="1">cv. OR44</strain>
    </source>
</reference>
<dbReference type="AlphaFoldDB" id="A0A0E0D276"/>
<protein>
    <submittedName>
        <fullName evidence="1">Uncharacterized protein</fullName>
    </submittedName>
</protein>
<accession>A0A0E0D276</accession>
<reference evidence="1" key="1">
    <citation type="submission" date="2015-04" db="UniProtKB">
        <authorList>
            <consortium name="EnsemblPlants"/>
        </authorList>
    </citation>
    <scope>IDENTIFICATION</scope>
</reference>
<dbReference type="Proteomes" id="UP000008021">
    <property type="component" value="Chromosome 3"/>
</dbReference>
<dbReference type="Gramene" id="OMERI03G19650.1">
    <property type="protein sequence ID" value="OMERI03G19650.1"/>
    <property type="gene ID" value="OMERI03G19650"/>
</dbReference>
<sequence length="127" mass="13161">MGEGDQNGSEAGRCFRTFSSRSSRRGGAFSVAEPAGVIASSSGVPVPPSTIPSILYPATAAFISGSASSQCSDGHTGFNGQEGNSKFETGGWLYSDVQAILELESRTPALCNSNPCSFPCPCPYPWT</sequence>
<dbReference type="HOGENOM" id="CLU_1974051_0_0_1"/>
<proteinExistence type="predicted"/>
<evidence type="ECO:0000313" key="1">
    <source>
        <dbReference type="EnsemblPlants" id="OMERI03G19650.1"/>
    </source>
</evidence>
<keyword evidence="2" id="KW-1185">Reference proteome</keyword>
<dbReference type="EnsemblPlants" id="OMERI03G19650.1">
    <property type="protein sequence ID" value="OMERI03G19650.1"/>
    <property type="gene ID" value="OMERI03G19650"/>
</dbReference>
<name>A0A0E0D276_9ORYZ</name>